<dbReference type="GO" id="GO:0000160">
    <property type="term" value="P:phosphorelay signal transduction system"/>
    <property type="evidence" value="ECO:0007669"/>
    <property type="project" value="TreeGrafter"/>
</dbReference>
<evidence type="ECO:0000256" key="4">
    <source>
        <dbReference type="ARBA" id="ARBA00022553"/>
    </source>
</evidence>
<evidence type="ECO:0000256" key="10">
    <source>
        <dbReference type="ARBA" id="ARBA00022989"/>
    </source>
</evidence>
<evidence type="ECO:0000256" key="6">
    <source>
        <dbReference type="ARBA" id="ARBA00022692"/>
    </source>
</evidence>
<dbReference type="InterPro" id="IPR036890">
    <property type="entry name" value="HATPase_C_sf"/>
</dbReference>
<keyword evidence="8 13" id="KW-0418">Kinase</keyword>
<keyword evidence="11" id="KW-0472">Membrane</keyword>
<keyword evidence="5 13" id="KW-0808">Transferase</keyword>
<evidence type="ECO:0000256" key="9">
    <source>
        <dbReference type="ARBA" id="ARBA00022840"/>
    </source>
</evidence>
<dbReference type="EMBL" id="CP038613">
    <property type="protein sequence ID" value="QBY43883.1"/>
    <property type="molecule type" value="Genomic_DNA"/>
</dbReference>
<dbReference type="PRINTS" id="PR00344">
    <property type="entry name" value="BCTRLSENSOR"/>
</dbReference>
<dbReference type="Gene3D" id="3.30.565.10">
    <property type="entry name" value="Histidine kinase-like ATPase, C-terminal domain"/>
    <property type="match status" value="1"/>
</dbReference>
<reference evidence="13 14" key="1">
    <citation type="submission" date="2019-03" db="EMBL/GenBank/DDBJ databases">
        <title>Long-read sequencing reveals hyperdense prophage content in a complex bacterial symbiont genome.</title>
        <authorList>
            <person name="Frost C.L."/>
            <person name="Siozios S."/>
            <person name="Nadal-Jimenez P."/>
            <person name="Brockhurst M.A."/>
            <person name="King K.C."/>
            <person name="Darby A.C."/>
            <person name="Hurst G.D.D."/>
        </authorList>
    </citation>
    <scope>NUCLEOTIDE SEQUENCE [LARGE SCALE GENOMIC DNA]</scope>
    <source>
        <strain evidence="13 14">FIN</strain>
    </source>
</reference>
<evidence type="ECO:0000313" key="14">
    <source>
        <dbReference type="Proteomes" id="UP000295134"/>
    </source>
</evidence>
<accession>A0A4V1BWZ2</accession>
<dbReference type="PANTHER" id="PTHR45436:SF4">
    <property type="entry name" value="SENSOR PROTEIN PHOQ"/>
    <property type="match status" value="1"/>
</dbReference>
<dbReference type="InterPro" id="IPR058619">
    <property type="entry name" value="PhoQ/CarS-like_HATPase"/>
</dbReference>
<dbReference type="PROSITE" id="PS50109">
    <property type="entry name" value="HIS_KIN"/>
    <property type="match status" value="1"/>
</dbReference>
<dbReference type="InterPro" id="IPR005467">
    <property type="entry name" value="His_kinase_dom"/>
</dbReference>
<keyword evidence="4" id="KW-0597">Phosphoprotein</keyword>
<protein>
    <recommendedName>
        <fullName evidence="3">histidine kinase</fullName>
        <ecNumber evidence="3">2.7.13.3</ecNumber>
    </recommendedName>
</protein>
<dbReference type="SMART" id="SM00387">
    <property type="entry name" value="HATPase_c"/>
    <property type="match status" value="1"/>
</dbReference>
<dbReference type="PANTHER" id="PTHR45436">
    <property type="entry name" value="SENSOR HISTIDINE KINASE YKOH"/>
    <property type="match status" value="1"/>
</dbReference>
<dbReference type="InterPro" id="IPR050428">
    <property type="entry name" value="TCS_sensor_his_kinase"/>
</dbReference>
<evidence type="ECO:0000256" key="2">
    <source>
        <dbReference type="ARBA" id="ARBA00004370"/>
    </source>
</evidence>
<dbReference type="SUPFAM" id="SSF55874">
    <property type="entry name" value="ATPase domain of HSP90 chaperone/DNA topoisomerase II/histidine kinase"/>
    <property type="match status" value="1"/>
</dbReference>
<sequence length="124" mass="13625">MTLDVSPEITWLGQPIDFMEIMGNIIENACKYCLEFVEVSANSTENSLTIIVDDDGPGVAEDKRDLIFLRGQRIDTLRPGQGLGLSIAAEIIEQYDGDIAITHNPLGGARVIVTFRQQFPVTDS</sequence>
<keyword evidence="9" id="KW-0067">ATP-binding</keyword>
<evidence type="ECO:0000256" key="11">
    <source>
        <dbReference type="ARBA" id="ARBA00023136"/>
    </source>
</evidence>
<dbReference type="GO" id="GO:0004673">
    <property type="term" value="F:protein histidine kinase activity"/>
    <property type="evidence" value="ECO:0007669"/>
    <property type="project" value="UniProtKB-EC"/>
</dbReference>
<dbReference type="GO" id="GO:0005886">
    <property type="term" value="C:plasma membrane"/>
    <property type="evidence" value="ECO:0007669"/>
    <property type="project" value="TreeGrafter"/>
</dbReference>
<name>A0A4V1BWZ2_9GAMM</name>
<keyword evidence="10" id="KW-1133">Transmembrane helix</keyword>
<feature type="domain" description="Histidine kinase" evidence="12">
    <location>
        <begin position="1"/>
        <end position="119"/>
    </location>
</feature>
<evidence type="ECO:0000313" key="13">
    <source>
        <dbReference type="EMBL" id="QBY43883.1"/>
    </source>
</evidence>
<keyword evidence="6" id="KW-0812">Transmembrane</keyword>
<dbReference type="InterPro" id="IPR004358">
    <property type="entry name" value="Sig_transdc_His_kin-like_C"/>
</dbReference>
<gene>
    <name evidence="13" type="primary">phoQ_2</name>
    <name evidence="13" type="ORF">ArsFIN_24550</name>
</gene>
<dbReference type="EC" id="2.7.13.3" evidence="3"/>
<evidence type="ECO:0000256" key="1">
    <source>
        <dbReference type="ARBA" id="ARBA00000085"/>
    </source>
</evidence>
<evidence type="ECO:0000256" key="5">
    <source>
        <dbReference type="ARBA" id="ARBA00022679"/>
    </source>
</evidence>
<keyword evidence="7" id="KW-0547">Nucleotide-binding</keyword>
<comment type="catalytic activity">
    <reaction evidence="1">
        <text>ATP + protein L-histidine = ADP + protein N-phospho-L-histidine.</text>
        <dbReference type="EC" id="2.7.13.3"/>
    </reaction>
</comment>
<evidence type="ECO:0000256" key="8">
    <source>
        <dbReference type="ARBA" id="ARBA00022777"/>
    </source>
</evidence>
<evidence type="ECO:0000256" key="7">
    <source>
        <dbReference type="ARBA" id="ARBA00022741"/>
    </source>
</evidence>
<dbReference type="CDD" id="cd16954">
    <property type="entry name" value="HATPase_PhoQ-like"/>
    <property type="match status" value="1"/>
</dbReference>
<dbReference type="GO" id="GO:0005524">
    <property type="term" value="F:ATP binding"/>
    <property type="evidence" value="ECO:0007669"/>
    <property type="project" value="UniProtKB-KW"/>
</dbReference>
<proteinExistence type="predicted"/>
<dbReference type="KEGG" id="ans:ArsFIN_24550"/>
<evidence type="ECO:0000259" key="12">
    <source>
        <dbReference type="PROSITE" id="PS50109"/>
    </source>
</evidence>
<evidence type="ECO:0000256" key="3">
    <source>
        <dbReference type="ARBA" id="ARBA00012438"/>
    </source>
</evidence>
<comment type="subcellular location">
    <subcellularLocation>
        <location evidence="2">Membrane</location>
    </subcellularLocation>
</comment>
<dbReference type="Pfam" id="PF02518">
    <property type="entry name" value="HATPase_c"/>
    <property type="match status" value="1"/>
</dbReference>
<dbReference type="InterPro" id="IPR003594">
    <property type="entry name" value="HATPase_dom"/>
</dbReference>
<organism evidence="13 14">
    <name type="scientific">Arsenophonus nasoniae</name>
    <name type="common">son-killer infecting Nasonia vitripennis</name>
    <dbReference type="NCBI Taxonomy" id="638"/>
    <lineage>
        <taxon>Bacteria</taxon>
        <taxon>Pseudomonadati</taxon>
        <taxon>Pseudomonadota</taxon>
        <taxon>Gammaproteobacteria</taxon>
        <taxon>Enterobacterales</taxon>
        <taxon>Morganellaceae</taxon>
        <taxon>Arsenophonus</taxon>
    </lineage>
</organism>
<dbReference type="AlphaFoldDB" id="A0A4V1BWZ2"/>
<dbReference type="Proteomes" id="UP000295134">
    <property type="component" value="Chromosome"/>
</dbReference>